<feature type="region of interest" description="Disordered" evidence="1">
    <location>
        <begin position="1"/>
        <end position="24"/>
    </location>
</feature>
<keyword evidence="2" id="KW-0812">Transmembrane</keyword>
<keyword evidence="2" id="KW-0472">Membrane</keyword>
<protein>
    <submittedName>
        <fullName evidence="3">Uncharacterized protein</fullName>
    </submittedName>
</protein>
<dbReference type="RefSeq" id="WP_165135213.1">
    <property type="nucleotide sequence ID" value="NZ_CP049253.1"/>
</dbReference>
<dbReference type="EMBL" id="JAGIOL010000001">
    <property type="protein sequence ID" value="MBP2436915.1"/>
    <property type="molecule type" value="Genomic_DNA"/>
</dbReference>
<comment type="caution">
    <text evidence="3">The sequence shown here is derived from an EMBL/GenBank/DDBJ whole genome shotgun (WGS) entry which is preliminary data.</text>
</comment>
<gene>
    <name evidence="3" type="ORF">JOF34_001501</name>
</gene>
<sequence length="368" mass="38893">MVTTRYLGGADGAPPLPPPGGYRGERRFSGDPFSAAFVAPQRPAAAAVPRRSTHPLGWIALFAAILNAIVLIAAAATGSLSAITGTTALVFQLGVAAVIIAALFIGRARVLGAVGLTIVLLINVGTAGAAAAIVADATGSYEGSLTPERQAQLAYPGIAGMSPEAILAAPSLEHTERLAEVVSEELRNRLSEEFGVTWYQVSDADSRYVRNGYGGESLLQRWASPVWRTEQPVQDYDTKIAMMRTVDAVLLESDSFWALQPLNEPGWGLDDRALEGLYGSADPRQQSTWEWAARGYDGIPGGPSGTIAYAMVTDLSNDDTGDVRAGREAIAAPGAPIEGFDLLFYATERLSENDVDLFRARLSGDPVS</sequence>
<name>A0ABS4ZI10_9MICO</name>
<keyword evidence="2" id="KW-1133">Transmembrane helix</keyword>
<evidence type="ECO:0000313" key="4">
    <source>
        <dbReference type="Proteomes" id="UP001519362"/>
    </source>
</evidence>
<feature type="transmembrane region" description="Helical" evidence="2">
    <location>
        <begin position="56"/>
        <end position="76"/>
    </location>
</feature>
<keyword evidence="4" id="KW-1185">Reference proteome</keyword>
<accession>A0ABS4ZI10</accession>
<evidence type="ECO:0000256" key="1">
    <source>
        <dbReference type="SAM" id="MobiDB-lite"/>
    </source>
</evidence>
<proteinExistence type="predicted"/>
<organism evidence="3 4">
    <name type="scientific">Microbacterium amylolyticum</name>
    <dbReference type="NCBI Taxonomy" id="936337"/>
    <lineage>
        <taxon>Bacteria</taxon>
        <taxon>Bacillati</taxon>
        <taxon>Actinomycetota</taxon>
        <taxon>Actinomycetes</taxon>
        <taxon>Micrococcales</taxon>
        <taxon>Microbacteriaceae</taxon>
        <taxon>Microbacterium</taxon>
    </lineage>
</organism>
<evidence type="ECO:0000313" key="3">
    <source>
        <dbReference type="EMBL" id="MBP2436915.1"/>
    </source>
</evidence>
<dbReference type="Proteomes" id="UP001519362">
    <property type="component" value="Unassembled WGS sequence"/>
</dbReference>
<reference evidence="3 4" key="1">
    <citation type="submission" date="2021-03" db="EMBL/GenBank/DDBJ databases">
        <title>Sequencing the genomes of 1000 actinobacteria strains.</title>
        <authorList>
            <person name="Klenk H.-P."/>
        </authorList>
    </citation>
    <scope>NUCLEOTIDE SEQUENCE [LARGE SCALE GENOMIC DNA]</scope>
    <source>
        <strain evidence="3 4">DSM 24221</strain>
    </source>
</reference>
<feature type="transmembrane region" description="Helical" evidence="2">
    <location>
        <begin position="113"/>
        <end position="135"/>
    </location>
</feature>
<feature type="transmembrane region" description="Helical" evidence="2">
    <location>
        <begin position="82"/>
        <end position="106"/>
    </location>
</feature>
<evidence type="ECO:0000256" key="2">
    <source>
        <dbReference type="SAM" id="Phobius"/>
    </source>
</evidence>